<dbReference type="InterPro" id="IPR011249">
    <property type="entry name" value="Metalloenz_LuxS/M16"/>
</dbReference>
<dbReference type="STRING" id="1333998.M2A_1465"/>
<dbReference type="EMBL" id="BBIO01000006">
    <property type="protein sequence ID" value="GAK44966.1"/>
    <property type="molecule type" value="Genomic_DNA"/>
</dbReference>
<evidence type="ECO:0000259" key="3">
    <source>
        <dbReference type="Pfam" id="PF05193"/>
    </source>
</evidence>
<feature type="domain" description="Peptidase M16 N-terminal" evidence="2">
    <location>
        <begin position="59"/>
        <end position="187"/>
    </location>
</feature>
<dbReference type="SUPFAM" id="SSF63411">
    <property type="entry name" value="LuxS/MPP-like metallohydrolase"/>
    <property type="match status" value="2"/>
</dbReference>
<feature type="signal peptide" evidence="1">
    <location>
        <begin position="1"/>
        <end position="27"/>
    </location>
</feature>
<dbReference type="InterPro" id="IPR007863">
    <property type="entry name" value="Peptidase_M16_C"/>
</dbReference>
<evidence type="ECO:0000256" key="1">
    <source>
        <dbReference type="SAM" id="SignalP"/>
    </source>
</evidence>
<feature type="domain" description="Peptidase M16 C-terminal" evidence="3">
    <location>
        <begin position="193"/>
        <end position="369"/>
    </location>
</feature>
<evidence type="ECO:0000313" key="4">
    <source>
        <dbReference type="EMBL" id="GAK44966.1"/>
    </source>
</evidence>
<reference evidence="4 5" key="1">
    <citation type="submission" date="2014-07" db="EMBL/GenBank/DDBJ databases">
        <title>Tepidicaulis marinum gen. nov., sp. nov., a novel marine bacterium denitrifying nitrate to nitrous oxide strictly under microaerobic conditions.</title>
        <authorList>
            <person name="Takeuchi M."/>
            <person name="Yamagishi T."/>
            <person name="Kamagata Y."/>
            <person name="Oshima K."/>
            <person name="Hattori M."/>
            <person name="Katayama T."/>
            <person name="Hanada S."/>
            <person name="Tamaki H."/>
            <person name="Marumo K."/>
            <person name="Maeda H."/>
            <person name="Nedachi M."/>
            <person name="Iwasaki W."/>
            <person name="Suwa Y."/>
            <person name="Sakata S."/>
        </authorList>
    </citation>
    <scope>NUCLEOTIDE SEQUENCE [LARGE SCALE GENOMIC DNA]</scope>
    <source>
        <strain evidence="4 5">MA2</strain>
    </source>
</reference>
<sequence length="456" mass="49246">MIQVFSRLLPALGALALLLAYAVPASALDIQRVVSDKGIEAWLVEEHAVPLIVMEAAWDAGSAQDPKGKEGLSVMLASLMDEGAGELDSQAYQRALAELAVQLGFNANRDTLDVKLKTLSEHRDAAFALLKKALEEPRFDEDAVARIRDQLKVAVARDLDNPGDIASRAWYEAALGGHPYARPTKGTEETLSTITRADIADAHKRLLARGNLHVAVVGDIDAETLKKLLDDTFGNLPESRDGREIADVKVNAEGRTEVIRRDIPQSVAIFGHGGIKRDDPDFIPAFIMNHILGGGSFTSRLMTEVREKRGLAYSVVSYFYPLDHTGLFVGQVATENARVAESLDIIRAEIARMAEEGVSEAELEDAKTYLTGSYPLRFDSNEKIAAQLIGLQLGGLPITYVDERNEMINAVTKEDIARVAERLLHPGELIVTVVGQPEGIEPAAATSAPAAGAAAE</sequence>
<protein>
    <submittedName>
        <fullName evidence="4">Peptidase M16 domain-containing protein</fullName>
    </submittedName>
</protein>
<evidence type="ECO:0000259" key="2">
    <source>
        <dbReference type="Pfam" id="PF00675"/>
    </source>
</evidence>
<dbReference type="AlphaFoldDB" id="A0A081BA98"/>
<name>A0A081BA98_9HYPH</name>
<dbReference type="PANTHER" id="PTHR11851:SF224">
    <property type="entry name" value="PROCESSING PROTEASE"/>
    <property type="match status" value="1"/>
</dbReference>
<dbReference type="PANTHER" id="PTHR11851">
    <property type="entry name" value="METALLOPROTEASE"/>
    <property type="match status" value="1"/>
</dbReference>
<dbReference type="Pfam" id="PF05193">
    <property type="entry name" value="Peptidase_M16_C"/>
    <property type="match status" value="1"/>
</dbReference>
<dbReference type="Proteomes" id="UP000028702">
    <property type="component" value="Unassembled WGS sequence"/>
</dbReference>
<feature type="chain" id="PRO_5001754916" evidence="1">
    <location>
        <begin position="28"/>
        <end position="456"/>
    </location>
</feature>
<keyword evidence="5" id="KW-1185">Reference proteome</keyword>
<dbReference type="RefSeq" id="WP_045445158.1">
    <property type="nucleotide sequence ID" value="NZ_BBIO01000006.1"/>
</dbReference>
<dbReference type="InterPro" id="IPR011765">
    <property type="entry name" value="Pept_M16_N"/>
</dbReference>
<proteinExistence type="predicted"/>
<organism evidence="4 5">
    <name type="scientific">Tepidicaulis marinus</name>
    <dbReference type="NCBI Taxonomy" id="1333998"/>
    <lineage>
        <taxon>Bacteria</taxon>
        <taxon>Pseudomonadati</taxon>
        <taxon>Pseudomonadota</taxon>
        <taxon>Alphaproteobacteria</taxon>
        <taxon>Hyphomicrobiales</taxon>
        <taxon>Parvibaculaceae</taxon>
        <taxon>Tepidicaulis</taxon>
    </lineage>
</organism>
<evidence type="ECO:0000313" key="5">
    <source>
        <dbReference type="Proteomes" id="UP000028702"/>
    </source>
</evidence>
<dbReference type="eggNOG" id="COG0612">
    <property type="taxonomic scope" value="Bacteria"/>
</dbReference>
<comment type="caution">
    <text evidence="4">The sequence shown here is derived from an EMBL/GenBank/DDBJ whole genome shotgun (WGS) entry which is preliminary data.</text>
</comment>
<accession>A0A081BA98</accession>
<dbReference type="InterPro" id="IPR050361">
    <property type="entry name" value="MPP/UQCRC_Complex"/>
</dbReference>
<gene>
    <name evidence="4" type="ORF">M2A_1465</name>
</gene>
<keyword evidence="1" id="KW-0732">Signal</keyword>
<dbReference type="Gene3D" id="3.30.830.10">
    <property type="entry name" value="Metalloenzyme, LuxS/M16 peptidase-like"/>
    <property type="match status" value="2"/>
</dbReference>
<dbReference type="GO" id="GO:0046872">
    <property type="term" value="F:metal ion binding"/>
    <property type="evidence" value="ECO:0007669"/>
    <property type="project" value="InterPro"/>
</dbReference>
<dbReference type="Pfam" id="PF00675">
    <property type="entry name" value="Peptidase_M16"/>
    <property type="match status" value="1"/>
</dbReference>